<name>A0A5Q0H7Z9_SACSY</name>
<dbReference type="OrthoDB" id="3691513at2"/>
<dbReference type="InterPro" id="IPR008993">
    <property type="entry name" value="TIMP-like_OB-fold"/>
</dbReference>
<keyword evidence="2" id="KW-0964">Secreted</keyword>
<keyword evidence="5" id="KW-1185">Reference proteome</keyword>
<sequence>MARPRLIAHAFGVVTGIAVLLGAVLVSPASACTCLPGNEADRYNRATHVFAGTVLAEEVEDNNTPDTYDDRNRYRIQVGLQYKGSVPPMVDALSTTVITACGVKLSVGVEYVVFAFGDSSDARVDITSCGGTRPASVGPPMTSGGSSTPTTPCATQAA</sequence>
<evidence type="ECO:0000313" key="5">
    <source>
        <dbReference type="Proteomes" id="UP000325787"/>
    </source>
</evidence>
<dbReference type="InterPro" id="IPR001820">
    <property type="entry name" value="TIMP"/>
</dbReference>
<dbReference type="Gene3D" id="2.40.50.120">
    <property type="match status" value="1"/>
</dbReference>
<dbReference type="AlphaFoldDB" id="A0A5Q0H7Z9"/>
<dbReference type="RefSeq" id="WP_084716828.1">
    <property type="nucleotide sequence ID" value="NZ_CP034550.1"/>
</dbReference>
<organism evidence="4 5">
    <name type="scientific">Saccharothrix syringae</name>
    <name type="common">Nocardiopsis syringae</name>
    <dbReference type="NCBI Taxonomy" id="103733"/>
    <lineage>
        <taxon>Bacteria</taxon>
        <taxon>Bacillati</taxon>
        <taxon>Actinomycetota</taxon>
        <taxon>Actinomycetes</taxon>
        <taxon>Pseudonocardiales</taxon>
        <taxon>Pseudonocardiaceae</taxon>
        <taxon>Saccharothrix</taxon>
    </lineage>
</organism>
<feature type="region of interest" description="Disordered" evidence="3">
    <location>
        <begin position="129"/>
        <end position="158"/>
    </location>
</feature>
<proteinExistence type="predicted"/>
<dbReference type="GO" id="GO:0005576">
    <property type="term" value="C:extracellular region"/>
    <property type="evidence" value="ECO:0007669"/>
    <property type="project" value="UniProtKB-SubCell"/>
</dbReference>
<protein>
    <submittedName>
        <fullName evidence="4">Uncharacterized protein</fullName>
    </submittedName>
</protein>
<dbReference type="Proteomes" id="UP000325787">
    <property type="component" value="Chromosome"/>
</dbReference>
<evidence type="ECO:0000256" key="3">
    <source>
        <dbReference type="SAM" id="MobiDB-lite"/>
    </source>
</evidence>
<dbReference type="Pfam" id="PF00965">
    <property type="entry name" value="TIMP"/>
    <property type="match status" value="1"/>
</dbReference>
<comment type="subcellular location">
    <subcellularLocation>
        <location evidence="1">Secreted</location>
    </subcellularLocation>
</comment>
<dbReference type="SUPFAM" id="SSF50242">
    <property type="entry name" value="TIMP-like"/>
    <property type="match status" value="1"/>
</dbReference>
<evidence type="ECO:0000313" key="4">
    <source>
        <dbReference type="EMBL" id="QFZ21960.1"/>
    </source>
</evidence>
<evidence type="ECO:0000256" key="1">
    <source>
        <dbReference type="ARBA" id="ARBA00004613"/>
    </source>
</evidence>
<dbReference type="GO" id="GO:0008191">
    <property type="term" value="F:metalloendopeptidase inhibitor activity"/>
    <property type="evidence" value="ECO:0007669"/>
    <property type="project" value="InterPro"/>
</dbReference>
<feature type="compositionally biased region" description="Low complexity" evidence="3">
    <location>
        <begin position="136"/>
        <end position="152"/>
    </location>
</feature>
<evidence type="ECO:0000256" key="2">
    <source>
        <dbReference type="ARBA" id="ARBA00022525"/>
    </source>
</evidence>
<reference evidence="5" key="1">
    <citation type="journal article" date="2021" name="Curr. Microbiol.">
        <title>Complete genome of nocamycin-producing strain Saccharothrix syringae NRRL B-16468 reveals the biosynthetic potential for secondary metabolites.</title>
        <authorList>
            <person name="Mo X."/>
            <person name="Yang S."/>
        </authorList>
    </citation>
    <scope>NUCLEOTIDE SEQUENCE [LARGE SCALE GENOMIC DNA]</scope>
    <source>
        <strain evidence="5">ATCC 51364 / DSM 43886 / JCM 6844 / KCTC 9398 / NBRC 14523 / NRRL B-16468 / INA 2240</strain>
    </source>
</reference>
<gene>
    <name evidence="4" type="ORF">EKG83_35190</name>
</gene>
<accession>A0A5Q0H7Z9</accession>
<dbReference type="KEGG" id="ssyi:EKG83_35190"/>
<dbReference type="EMBL" id="CP034550">
    <property type="protein sequence ID" value="QFZ21960.1"/>
    <property type="molecule type" value="Genomic_DNA"/>
</dbReference>